<keyword evidence="1" id="KW-0472">Membrane</keyword>
<dbReference type="STRING" id="331648.BST97_03115"/>
<feature type="transmembrane region" description="Helical" evidence="1">
    <location>
        <begin position="71"/>
        <end position="94"/>
    </location>
</feature>
<feature type="transmembrane region" description="Helical" evidence="1">
    <location>
        <begin position="12"/>
        <end position="33"/>
    </location>
</feature>
<feature type="transmembrane region" description="Helical" evidence="1">
    <location>
        <begin position="115"/>
        <end position="134"/>
    </location>
</feature>
<dbReference type="Proteomes" id="UP000193431">
    <property type="component" value="Chromosome"/>
</dbReference>
<protein>
    <recommendedName>
        <fullName evidence="4">DUF1772 domain-containing protein</fullName>
    </recommendedName>
</protein>
<keyword evidence="3" id="KW-1185">Reference proteome</keyword>
<feature type="transmembrane region" description="Helical" evidence="1">
    <location>
        <begin position="45"/>
        <end position="65"/>
    </location>
</feature>
<dbReference type="AlphaFoldDB" id="A0A1W6MP45"/>
<accession>A0A1W6MP45</accession>
<keyword evidence="1" id="KW-0812">Transmembrane</keyword>
<organism evidence="2 3">
    <name type="scientific">Nonlabens spongiae</name>
    <dbReference type="NCBI Taxonomy" id="331648"/>
    <lineage>
        <taxon>Bacteria</taxon>
        <taxon>Pseudomonadati</taxon>
        <taxon>Bacteroidota</taxon>
        <taxon>Flavobacteriia</taxon>
        <taxon>Flavobacteriales</taxon>
        <taxon>Flavobacteriaceae</taxon>
        <taxon>Nonlabens</taxon>
    </lineage>
</organism>
<reference evidence="2 3" key="1">
    <citation type="submission" date="2016-11" db="EMBL/GenBank/DDBJ databases">
        <title>Trade-off between light-utilization and light-protection in marine flavobacteria.</title>
        <authorList>
            <person name="Kumagai Y."/>
        </authorList>
    </citation>
    <scope>NUCLEOTIDE SEQUENCE [LARGE SCALE GENOMIC DNA]</scope>
    <source>
        <strain evidence="2 3">JCM 13191</strain>
    </source>
</reference>
<keyword evidence="1" id="KW-1133">Transmembrane helix</keyword>
<evidence type="ECO:0000313" key="2">
    <source>
        <dbReference type="EMBL" id="ARN79347.1"/>
    </source>
</evidence>
<name>A0A1W6MP45_9FLAO</name>
<evidence type="ECO:0008006" key="4">
    <source>
        <dbReference type="Google" id="ProtNLM"/>
    </source>
</evidence>
<sequence length="136" mass="16050">MLRIAVDFGLMVLIWMVQLLIYPGFEFLAASTFHKWHRKYARNMTFIVAPMMFVQVFLAGYFIIYKPGLQLWNISYAILVALTWISTFLIFIPLHKKLDDEPHNVTVCRKLTHRNWLRVILWTAIVILDVALLIEL</sequence>
<dbReference type="EMBL" id="CP019344">
    <property type="protein sequence ID" value="ARN79347.1"/>
    <property type="molecule type" value="Genomic_DNA"/>
</dbReference>
<gene>
    <name evidence="2" type="ORF">BST97_03115</name>
</gene>
<proteinExistence type="predicted"/>
<evidence type="ECO:0000313" key="3">
    <source>
        <dbReference type="Proteomes" id="UP000193431"/>
    </source>
</evidence>
<evidence type="ECO:0000256" key="1">
    <source>
        <dbReference type="SAM" id="Phobius"/>
    </source>
</evidence>